<evidence type="ECO:0000256" key="7">
    <source>
        <dbReference type="PROSITE-ProRule" id="PRU01373"/>
    </source>
</evidence>
<organism evidence="10 11">
    <name type="scientific">Spirosoma utsteinense</name>
    <dbReference type="NCBI Taxonomy" id="2585773"/>
    <lineage>
        <taxon>Bacteria</taxon>
        <taxon>Pseudomonadati</taxon>
        <taxon>Bacteroidota</taxon>
        <taxon>Cytophagia</taxon>
        <taxon>Cytophagales</taxon>
        <taxon>Cytophagaceae</taxon>
        <taxon>Spirosoma</taxon>
    </lineage>
</organism>
<comment type="caution">
    <text evidence="10">The sequence shown here is derived from an EMBL/GenBank/DDBJ whole genome shotgun (WGS) entry which is preliminary data.</text>
</comment>
<feature type="domain" description="L,D-TPase catalytic" evidence="9">
    <location>
        <begin position="148"/>
        <end position="326"/>
    </location>
</feature>
<dbReference type="InterPro" id="IPR052905">
    <property type="entry name" value="LD-transpeptidase_YkuD-like"/>
</dbReference>
<dbReference type="PROSITE" id="PS52029">
    <property type="entry name" value="LD_TPASE"/>
    <property type="match status" value="1"/>
</dbReference>
<evidence type="ECO:0000256" key="4">
    <source>
        <dbReference type="ARBA" id="ARBA00022960"/>
    </source>
</evidence>
<evidence type="ECO:0000313" key="11">
    <source>
        <dbReference type="Proteomes" id="UP000700732"/>
    </source>
</evidence>
<keyword evidence="8" id="KW-0732">Signal</keyword>
<evidence type="ECO:0000256" key="3">
    <source>
        <dbReference type="ARBA" id="ARBA00022679"/>
    </source>
</evidence>
<feature type="chain" id="PRO_5046540999" description="L,D-TPase catalytic domain-containing protein" evidence="8">
    <location>
        <begin position="20"/>
        <end position="373"/>
    </location>
</feature>
<evidence type="ECO:0000313" key="10">
    <source>
        <dbReference type="EMBL" id="MBC3793193.1"/>
    </source>
</evidence>
<accession>A0ABR6W9E3</accession>
<dbReference type="Pfam" id="PF03734">
    <property type="entry name" value="YkuD"/>
    <property type="match status" value="1"/>
</dbReference>
<comment type="similarity">
    <text evidence="2">Belongs to the YkuD family.</text>
</comment>
<reference evidence="10 11" key="1">
    <citation type="submission" date="2019-06" db="EMBL/GenBank/DDBJ databases">
        <title>Spirosoma utsteinense sp. nov. isolated from Antarctic ice-free soils.</title>
        <authorList>
            <person name="Tahon G."/>
        </authorList>
    </citation>
    <scope>NUCLEOTIDE SEQUENCE [LARGE SCALE GENOMIC DNA]</scope>
    <source>
        <strain evidence="10 11">LMG 31447</strain>
    </source>
</reference>
<gene>
    <name evidence="10" type="ORF">FH603_3710</name>
</gene>
<dbReference type="RefSeq" id="WP_186738978.1">
    <property type="nucleotide sequence ID" value="NZ_VFIA01000024.1"/>
</dbReference>
<feature type="active site" description="Nucleophile" evidence="7">
    <location>
        <position position="300"/>
    </location>
</feature>
<keyword evidence="3" id="KW-0808">Transferase</keyword>
<feature type="signal peptide" evidence="8">
    <location>
        <begin position="1"/>
        <end position="19"/>
    </location>
</feature>
<evidence type="ECO:0000256" key="1">
    <source>
        <dbReference type="ARBA" id="ARBA00004752"/>
    </source>
</evidence>
<proteinExistence type="inferred from homology"/>
<dbReference type="Gene3D" id="2.40.440.10">
    <property type="entry name" value="L,D-transpeptidase catalytic domain-like"/>
    <property type="match status" value="1"/>
</dbReference>
<sequence length="373" mass="42359">MRRSLLVALLFVVLSSAHAQVVGDWARLRQYADAIGVDSLCDQPDAGCLTQYFTQIVYGRVPRQMGYQGVPESMDTLRINRLIRQFLAGADWCPLLDSLESPDVQYRQLKDYCMRCLVDDYVGDSLTIGQVQETLNTYRWLNRFAFGNRIIVNLPSATLRVIDRQGNTRLRSRVVLGKVNTPTPLFTAFIPSMVMYPYWNVPRSITVKEFVPRIRKNPALALDALNLQILDARGRVVDPKAVNWSAPASAFPYRLRQSTGCDNALGVLKFNVTDPYDIYLHDTNIRSAFTRENRYQSHGCVRVEKPVELANLLLGYTRFGADYLTRCPVDASPKTIPLAQAVPVIMIYNVVDIDEAGAIQVYRDVYNRWRLPL</sequence>
<evidence type="ECO:0000256" key="5">
    <source>
        <dbReference type="ARBA" id="ARBA00022984"/>
    </source>
</evidence>
<keyword evidence="4 7" id="KW-0133">Cell shape</keyword>
<comment type="pathway">
    <text evidence="1 7">Cell wall biogenesis; peptidoglycan biosynthesis.</text>
</comment>
<evidence type="ECO:0000256" key="2">
    <source>
        <dbReference type="ARBA" id="ARBA00005992"/>
    </source>
</evidence>
<keyword evidence="6 7" id="KW-0961">Cell wall biogenesis/degradation</keyword>
<dbReference type="SUPFAM" id="SSF141523">
    <property type="entry name" value="L,D-transpeptidase catalytic domain-like"/>
    <property type="match status" value="1"/>
</dbReference>
<feature type="active site" description="Proton donor/acceptor" evidence="7">
    <location>
        <position position="281"/>
    </location>
</feature>
<evidence type="ECO:0000259" key="9">
    <source>
        <dbReference type="PROSITE" id="PS52029"/>
    </source>
</evidence>
<keyword evidence="11" id="KW-1185">Reference proteome</keyword>
<dbReference type="EMBL" id="VFIA01000024">
    <property type="protein sequence ID" value="MBC3793193.1"/>
    <property type="molecule type" value="Genomic_DNA"/>
</dbReference>
<dbReference type="InterPro" id="IPR005490">
    <property type="entry name" value="LD_TPept_cat_dom"/>
</dbReference>
<dbReference type="Proteomes" id="UP000700732">
    <property type="component" value="Unassembled WGS sequence"/>
</dbReference>
<dbReference type="CDD" id="cd16913">
    <property type="entry name" value="YkuD_like"/>
    <property type="match status" value="1"/>
</dbReference>
<protein>
    <recommendedName>
        <fullName evidence="9">L,D-TPase catalytic domain-containing protein</fullName>
    </recommendedName>
</protein>
<dbReference type="PANTHER" id="PTHR41533">
    <property type="entry name" value="L,D-TRANSPEPTIDASE HI_1667-RELATED"/>
    <property type="match status" value="1"/>
</dbReference>
<name>A0ABR6W9E3_9BACT</name>
<dbReference type="PANTHER" id="PTHR41533:SF2">
    <property type="entry name" value="BLR7131 PROTEIN"/>
    <property type="match status" value="1"/>
</dbReference>
<evidence type="ECO:0000256" key="6">
    <source>
        <dbReference type="ARBA" id="ARBA00023316"/>
    </source>
</evidence>
<evidence type="ECO:0000256" key="8">
    <source>
        <dbReference type="SAM" id="SignalP"/>
    </source>
</evidence>
<keyword evidence="5 7" id="KW-0573">Peptidoglycan synthesis</keyword>
<dbReference type="InterPro" id="IPR038063">
    <property type="entry name" value="Transpep_catalytic_dom"/>
</dbReference>